<keyword evidence="1" id="KW-1003">Cell membrane</keyword>
<accession>A0A7S2TT53</accession>
<protein>
    <submittedName>
        <fullName evidence="6">Uncharacterized protein</fullName>
    </submittedName>
</protein>
<keyword evidence="4 5" id="KW-0472">Membrane</keyword>
<dbReference type="GO" id="GO:0005886">
    <property type="term" value="C:plasma membrane"/>
    <property type="evidence" value="ECO:0007669"/>
    <property type="project" value="TreeGrafter"/>
</dbReference>
<evidence type="ECO:0000313" key="6">
    <source>
        <dbReference type="EMBL" id="CAD9768989.1"/>
    </source>
</evidence>
<proteinExistence type="predicted"/>
<dbReference type="AlphaFoldDB" id="A0A7S2TT53"/>
<evidence type="ECO:0000256" key="2">
    <source>
        <dbReference type="ARBA" id="ARBA00022692"/>
    </source>
</evidence>
<dbReference type="InterPro" id="IPR003844">
    <property type="entry name" value="UPF0060"/>
</dbReference>
<name>A0A7S2TT53_9EUKA</name>
<evidence type="ECO:0000256" key="1">
    <source>
        <dbReference type="ARBA" id="ARBA00022475"/>
    </source>
</evidence>
<gene>
    <name evidence="6" type="ORF">LSP00402_LOCUS12971</name>
</gene>
<sequence length="119" mass="12888">MVEWTPLLVVHVAALFIFAGLAEIGGGWMVWQAVREGKPWWWALIGSIILVGYGFIPPLQPLDDFGKLYAVYGGVFIAMSFGWAAIFDGYKPDMGDYIGSAIALVGVGVVLFWPSSSSS</sequence>
<dbReference type="NCBIfam" id="NF002586">
    <property type="entry name" value="PRK02237.1"/>
    <property type="match status" value="1"/>
</dbReference>
<dbReference type="PANTHER" id="PTHR36116:SF1">
    <property type="entry name" value="UPF0060 MEMBRANE PROTEIN YNFA"/>
    <property type="match status" value="1"/>
</dbReference>
<feature type="transmembrane region" description="Helical" evidence="5">
    <location>
        <begin position="40"/>
        <end position="56"/>
    </location>
</feature>
<dbReference type="InterPro" id="IPR037185">
    <property type="entry name" value="EmrE-like"/>
</dbReference>
<feature type="transmembrane region" description="Helical" evidence="5">
    <location>
        <begin position="6"/>
        <end position="28"/>
    </location>
</feature>
<dbReference type="PANTHER" id="PTHR36116">
    <property type="entry name" value="UPF0060 MEMBRANE PROTEIN YNFA"/>
    <property type="match status" value="1"/>
</dbReference>
<dbReference type="EMBL" id="HBHP01020817">
    <property type="protein sequence ID" value="CAD9768989.1"/>
    <property type="molecule type" value="Transcribed_RNA"/>
</dbReference>
<keyword evidence="3 5" id="KW-1133">Transmembrane helix</keyword>
<dbReference type="Pfam" id="PF02694">
    <property type="entry name" value="UPF0060"/>
    <property type="match status" value="1"/>
</dbReference>
<reference evidence="6" key="1">
    <citation type="submission" date="2021-01" db="EMBL/GenBank/DDBJ databases">
        <authorList>
            <person name="Corre E."/>
            <person name="Pelletier E."/>
            <person name="Niang G."/>
            <person name="Scheremetjew M."/>
            <person name="Finn R."/>
            <person name="Kale V."/>
            <person name="Holt S."/>
            <person name="Cochrane G."/>
            <person name="Meng A."/>
            <person name="Brown T."/>
            <person name="Cohen L."/>
        </authorList>
    </citation>
    <scope>NUCLEOTIDE SEQUENCE</scope>
    <source>
        <strain evidence="6">CCMP622</strain>
    </source>
</reference>
<organism evidence="6">
    <name type="scientific">Lotharella oceanica</name>
    <dbReference type="NCBI Taxonomy" id="641309"/>
    <lineage>
        <taxon>Eukaryota</taxon>
        <taxon>Sar</taxon>
        <taxon>Rhizaria</taxon>
        <taxon>Cercozoa</taxon>
        <taxon>Chlorarachniophyceae</taxon>
        <taxon>Lotharella</taxon>
    </lineage>
</organism>
<feature type="transmembrane region" description="Helical" evidence="5">
    <location>
        <begin position="94"/>
        <end position="113"/>
    </location>
</feature>
<evidence type="ECO:0000256" key="3">
    <source>
        <dbReference type="ARBA" id="ARBA00022989"/>
    </source>
</evidence>
<feature type="transmembrane region" description="Helical" evidence="5">
    <location>
        <begin position="68"/>
        <end position="87"/>
    </location>
</feature>
<evidence type="ECO:0000256" key="4">
    <source>
        <dbReference type="ARBA" id="ARBA00023136"/>
    </source>
</evidence>
<evidence type="ECO:0000256" key="5">
    <source>
        <dbReference type="SAM" id="Phobius"/>
    </source>
</evidence>
<dbReference type="SUPFAM" id="SSF103481">
    <property type="entry name" value="Multidrug resistance efflux transporter EmrE"/>
    <property type="match status" value="1"/>
</dbReference>
<keyword evidence="2 5" id="KW-0812">Transmembrane</keyword>